<protein>
    <recommendedName>
        <fullName evidence="6">Lipoprotein</fullName>
    </recommendedName>
</protein>
<dbReference type="KEGG" id="haq:DU484_12835"/>
<evidence type="ECO:0000256" key="1">
    <source>
        <dbReference type="SAM" id="MobiDB-lite"/>
    </source>
</evidence>
<dbReference type="EMBL" id="CP031148">
    <property type="protein sequence ID" value="AXG10657.1"/>
    <property type="molecule type" value="Genomic_DNA"/>
</dbReference>
<evidence type="ECO:0000313" key="5">
    <source>
        <dbReference type="Proteomes" id="UP000253273"/>
    </source>
</evidence>
<organism evidence="3 4">
    <name type="scientific">Haloplanus rubicundus</name>
    <dbReference type="NCBI Taxonomy" id="1547898"/>
    <lineage>
        <taxon>Archaea</taxon>
        <taxon>Methanobacteriati</taxon>
        <taxon>Methanobacteriota</taxon>
        <taxon>Stenosarchaea group</taxon>
        <taxon>Halobacteria</taxon>
        <taxon>Halobacteriales</taxon>
        <taxon>Haloferacaceae</taxon>
        <taxon>Haloplanus</taxon>
    </lineage>
</organism>
<reference evidence="2 5" key="2">
    <citation type="submission" date="2018-07" db="EMBL/GenBank/DDBJ databases">
        <title>Genome sequences of Haloplanus sp. CBA1113.</title>
        <authorList>
            <person name="Kim Y.B."/>
            <person name="Roh S.W."/>
        </authorList>
    </citation>
    <scope>NUCLEOTIDE SEQUENCE [LARGE SCALE GENOMIC DNA]</scope>
    <source>
        <strain evidence="2 5">CBA1113</strain>
    </source>
</reference>
<proteinExistence type="predicted"/>
<evidence type="ECO:0000313" key="2">
    <source>
        <dbReference type="EMBL" id="AXG07257.1"/>
    </source>
</evidence>
<reference evidence="3 4" key="1">
    <citation type="submission" date="2018-07" db="EMBL/GenBank/DDBJ databases">
        <title>Genome sequences of Haloplanus sp. CBA1112.</title>
        <authorList>
            <person name="Kim Y.B."/>
            <person name="Roh S.W."/>
        </authorList>
    </citation>
    <scope>NUCLEOTIDE SEQUENCE [LARGE SCALE GENOMIC DNA]</scope>
    <source>
        <strain evidence="3 4">CBA1112</strain>
    </source>
</reference>
<evidence type="ECO:0000313" key="4">
    <source>
        <dbReference type="Proteomes" id="UP000252985"/>
    </source>
</evidence>
<sequence>MTTEDGRTTMARTELRIAAVALLLLVAGCAALGPGGSGTQTPTETAASTATGTPTPTETAAPTATGTPTDADRARYPDGWSAAGIDDPDAALAAHYRATLAGPSVTVTYRSRIRESTNDRGANTTLAMRVDTASERLYADLDGSDTHREAFFADGTLTQWSVENETVADRSGTTFSRAARSIDRSVLYSHLLLYTLERTGSVERSGTTALVYNVTGVPDSTVSNTYGTATGASGRVVVGRDGRVFDVETTVTYTGGTVTYHYGHAAVGETAVERPGWMDEA</sequence>
<evidence type="ECO:0000313" key="3">
    <source>
        <dbReference type="EMBL" id="AXG10657.1"/>
    </source>
</evidence>
<dbReference type="KEGG" id="haj:DU500_12950"/>
<accession>A0A345E4Y5</accession>
<dbReference type="EMBL" id="CP031150">
    <property type="protein sequence ID" value="AXG07257.1"/>
    <property type="molecule type" value="Genomic_DNA"/>
</dbReference>
<dbReference type="AlphaFoldDB" id="A0A345EEN5"/>
<gene>
    <name evidence="3" type="ORF">DU484_12835</name>
    <name evidence="2" type="ORF">DU500_12950</name>
</gene>
<dbReference type="Proteomes" id="UP000253273">
    <property type="component" value="Chromosome"/>
</dbReference>
<feature type="region of interest" description="Disordered" evidence="1">
    <location>
        <begin position="35"/>
        <end position="72"/>
    </location>
</feature>
<evidence type="ECO:0008006" key="6">
    <source>
        <dbReference type="Google" id="ProtNLM"/>
    </source>
</evidence>
<dbReference type="Proteomes" id="UP000252985">
    <property type="component" value="Chromosome"/>
</dbReference>
<dbReference type="PROSITE" id="PS51257">
    <property type="entry name" value="PROKAR_LIPOPROTEIN"/>
    <property type="match status" value="1"/>
</dbReference>
<name>A0A345EEN5_9EURY</name>
<keyword evidence="5" id="KW-1185">Reference proteome</keyword>
<accession>A0A345EEN5</accession>
<feature type="compositionally biased region" description="Low complexity" evidence="1">
    <location>
        <begin position="41"/>
        <end position="69"/>
    </location>
</feature>